<keyword evidence="5" id="KW-0862">Zinc</keyword>
<feature type="domain" description="RZ-type" evidence="7">
    <location>
        <begin position="126"/>
        <end position="194"/>
    </location>
</feature>
<dbReference type="GO" id="GO:0002376">
    <property type="term" value="P:immune system process"/>
    <property type="evidence" value="ECO:0007669"/>
    <property type="project" value="UniProtKB-KW"/>
</dbReference>
<keyword evidence="3" id="KW-0479">Metal-binding</keyword>
<dbReference type="EMBL" id="BGZK01000238">
    <property type="protein sequence ID" value="GBP30881.1"/>
    <property type="molecule type" value="Genomic_DNA"/>
</dbReference>
<dbReference type="OrthoDB" id="7460902at2759"/>
<evidence type="ECO:0000313" key="8">
    <source>
        <dbReference type="EMBL" id="GBP30881.1"/>
    </source>
</evidence>
<evidence type="ECO:0000256" key="5">
    <source>
        <dbReference type="ARBA" id="ARBA00022833"/>
    </source>
</evidence>
<keyword evidence="4" id="KW-0863">Zinc-finger</keyword>
<sequence>MECNPDMNVMECWKKFDIAKCIVNIKESLEELKLHTLKSCWKKLWPALTAENDEESVHPQILTANIAEIANGIGRDGFEQIESSDIQELLESQNEDLTETDLEEMLNSQPIEEEASTSTGKVTGVVTKEEVALAVRAVGLPRGHWYRCPNGHLYSIGHCGQANQSSRCPDCGAAIGGVSYRLAAGNRPATELDF</sequence>
<evidence type="ECO:0000256" key="6">
    <source>
        <dbReference type="ARBA" id="ARBA00022859"/>
    </source>
</evidence>
<gene>
    <name evidence="8" type="primary">Znfx1</name>
    <name evidence="8" type="ORF">EVAR_91622_1</name>
</gene>
<evidence type="ECO:0000313" key="9">
    <source>
        <dbReference type="Proteomes" id="UP000299102"/>
    </source>
</evidence>
<proteinExistence type="predicted"/>
<comment type="subcellular location">
    <subcellularLocation>
        <location evidence="1">Cytoplasm</location>
    </subcellularLocation>
</comment>
<accession>A0A4C1UWM0</accession>
<dbReference type="GO" id="GO:0005737">
    <property type="term" value="C:cytoplasm"/>
    <property type="evidence" value="ECO:0007669"/>
    <property type="project" value="UniProtKB-SubCell"/>
</dbReference>
<keyword evidence="2" id="KW-0963">Cytoplasm</keyword>
<evidence type="ECO:0000256" key="4">
    <source>
        <dbReference type="ARBA" id="ARBA00022771"/>
    </source>
</evidence>
<dbReference type="InterPro" id="IPR046439">
    <property type="entry name" value="ZF_RZ_dom"/>
</dbReference>
<organism evidence="8 9">
    <name type="scientific">Eumeta variegata</name>
    <name type="common">Bagworm moth</name>
    <name type="synonym">Eumeta japonica</name>
    <dbReference type="NCBI Taxonomy" id="151549"/>
    <lineage>
        <taxon>Eukaryota</taxon>
        <taxon>Metazoa</taxon>
        <taxon>Ecdysozoa</taxon>
        <taxon>Arthropoda</taxon>
        <taxon>Hexapoda</taxon>
        <taxon>Insecta</taxon>
        <taxon>Pterygota</taxon>
        <taxon>Neoptera</taxon>
        <taxon>Endopterygota</taxon>
        <taxon>Lepidoptera</taxon>
        <taxon>Glossata</taxon>
        <taxon>Ditrysia</taxon>
        <taxon>Tineoidea</taxon>
        <taxon>Psychidae</taxon>
        <taxon>Oiketicinae</taxon>
        <taxon>Eumeta</taxon>
    </lineage>
</organism>
<dbReference type="Pfam" id="PF20173">
    <property type="entry name" value="ZnF_RZ-type"/>
    <property type="match status" value="1"/>
</dbReference>
<evidence type="ECO:0000256" key="2">
    <source>
        <dbReference type="ARBA" id="ARBA00022490"/>
    </source>
</evidence>
<reference evidence="8 9" key="1">
    <citation type="journal article" date="2019" name="Commun. Biol.">
        <title>The bagworm genome reveals a unique fibroin gene that provides high tensile strength.</title>
        <authorList>
            <person name="Kono N."/>
            <person name="Nakamura H."/>
            <person name="Ohtoshi R."/>
            <person name="Tomita M."/>
            <person name="Numata K."/>
            <person name="Arakawa K."/>
        </authorList>
    </citation>
    <scope>NUCLEOTIDE SEQUENCE [LARGE SCALE GENOMIC DNA]</scope>
</reference>
<dbReference type="GO" id="GO:0008270">
    <property type="term" value="F:zinc ion binding"/>
    <property type="evidence" value="ECO:0007669"/>
    <property type="project" value="UniProtKB-KW"/>
</dbReference>
<comment type="caution">
    <text evidence="8">The sequence shown here is derived from an EMBL/GenBank/DDBJ whole genome shotgun (WGS) entry which is preliminary data.</text>
</comment>
<dbReference type="PROSITE" id="PS51981">
    <property type="entry name" value="ZF_RZ"/>
    <property type="match status" value="1"/>
</dbReference>
<dbReference type="Proteomes" id="UP000299102">
    <property type="component" value="Unassembled WGS sequence"/>
</dbReference>
<evidence type="ECO:0000259" key="7">
    <source>
        <dbReference type="PROSITE" id="PS51981"/>
    </source>
</evidence>
<dbReference type="STRING" id="151549.A0A4C1UWM0"/>
<name>A0A4C1UWM0_EUMVA</name>
<evidence type="ECO:0000256" key="1">
    <source>
        <dbReference type="ARBA" id="ARBA00004496"/>
    </source>
</evidence>
<dbReference type="AlphaFoldDB" id="A0A4C1UWM0"/>
<evidence type="ECO:0000256" key="3">
    <source>
        <dbReference type="ARBA" id="ARBA00022723"/>
    </source>
</evidence>
<protein>
    <submittedName>
        <fullName evidence="8">NFX1-type zinc finger-containing protein 1</fullName>
    </submittedName>
</protein>
<keyword evidence="9" id="KW-1185">Reference proteome</keyword>
<keyword evidence="6" id="KW-0391">Immunity</keyword>